<name>A0A0F9S9E8_9ZZZZ</name>
<dbReference type="EMBL" id="LAZR01002162">
    <property type="protein sequence ID" value="KKN33646.1"/>
    <property type="molecule type" value="Genomic_DNA"/>
</dbReference>
<proteinExistence type="predicted"/>
<reference evidence="1" key="1">
    <citation type="journal article" date="2015" name="Nature">
        <title>Complex archaea that bridge the gap between prokaryotes and eukaryotes.</title>
        <authorList>
            <person name="Spang A."/>
            <person name="Saw J.H."/>
            <person name="Jorgensen S.L."/>
            <person name="Zaremba-Niedzwiedzka K."/>
            <person name="Martijn J."/>
            <person name="Lind A.E."/>
            <person name="van Eijk R."/>
            <person name="Schleper C."/>
            <person name="Guy L."/>
            <person name="Ettema T.J."/>
        </authorList>
    </citation>
    <scope>NUCLEOTIDE SEQUENCE</scope>
</reference>
<accession>A0A0F9S9E8</accession>
<protein>
    <submittedName>
        <fullName evidence="1">Uncharacterized protein</fullName>
    </submittedName>
</protein>
<organism evidence="1">
    <name type="scientific">marine sediment metagenome</name>
    <dbReference type="NCBI Taxonomy" id="412755"/>
    <lineage>
        <taxon>unclassified sequences</taxon>
        <taxon>metagenomes</taxon>
        <taxon>ecological metagenomes</taxon>
    </lineage>
</organism>
<sequence length="45" mass="5538">MPDKYYSKEAIAERLSRKIKRPRRPDVMQSLLERMRALPKLRRPR</sequence>
<dbReference type="AlphaFoldDB" id="A0A0F9S9E8"/>
<gene>
    <name evidence="1" type="ORF">LCGC14_0801850</name>
</gene>
<comment type="caution">
    <text evidence="1">The sequence shown here is derived from an EMBL/GenBank/DDBJ whole genome shotgun (WGS) entry which is preliminary data.</text>
</comment>
<evidence type="ECO:0000313" key="1">
    <source>
        <dbReference type="EMBL" id="KKN33646.1"/>
    </source>
</evidence>